<proteinExistence type="predicted"/>
<gene>
    <name evidence="1" type="ORF">ACFPIJ_36635</name>
</gene>
<name>A0ABV9W5R7_9ACTN</name>
<protein>
    <submittedName>
        <fullName evidence="1">Uncharacterized protein</fullName>
    </submittedName>
</protein>
<dbReference type="EMBL" id="JBHSIU010000050">
    <property type="protein sequence ID" value="MFC5003344.1"/>
    <property type="molecule type" value="Genomic_DNA"/>
</dbReference>
<evidence type="ECO:0000313" key="1">
    <source>
        <dbReference type="EMBL" id="MFC5003344.1"/>
    </source>
</evidence>
<reference evidence="2" key="1">
    <citation type="journal article" date="2019" name="Int. J. Syst. Evol. Microbiol.">
        <title>The Global Catalogue of Microorganisms (GCM) 10K type strain sequencing project: providing services to taxonomists for standard genome sequencing and annotation.</title>
        <authorList>
            <consortium name="The Broad Institute Genomics Platform"/>
            <consortium name="The Broad Institute Genome Sequencing Center for Infectious Disease"/>
            <person name="Wu L."/>
            <person name="Ma J."/>
        </authorList>
    </citation>
    <scope>NUCLEOTIDE SEQUENCE [LARGE SCALE GENOMIC DNA]</scope>
    <source>
        <strain evidence="2">CGMCC 4.7152</strain>
    </source>
</reference>
<comment type="caution">
    <text evidence="1">The sequence shown here is derived from an EMBL/GenBank/DDBJ whole genome shotgun (WGS) entry which is preliminary data.</text>
</comment>
<dbReference type="Proteomes" id="UP001595912">
    <property type="component" value="Unassembled WGS sequence"/>
</dbReference>
<dbReference type="RefSeq" id="WP_380122279.1">
    <property type="nucleotide sequence ID" value="NZ_JBHSIU010000050.1"/>
</dbReference>
<accession>A0ABV9W5R7</accession>
<organism evidence="1 2">
    <name type="scientific">Dactylosporangium cerinum</name>
    <dbReference type="NCBI Taxonomy" id="1434730"/>
    <lineage>
        <taxon>Bacteria</taxon>
        <taxon>Bacillati</taxon>
        <taxon>Actinomycetota</taxon>
        <taxon>Actinomycetes</taxon>
        <taxon>Micromonosporales</taxon>
        <taxon>Micromonosporaceae</taxon>
        <taxon>Dactylosporangium</taxon>
    </lineage>
</organism>
<evidence type="ECO:0000313" key="2">
    <source>
        <dbReference type="Proteomes" id="UP001595912"/>
    </source>
</evidence>
<sequence>MPLLDSLLDPPRELFGWRQSSAVGFGIEDAVQWASPVAVVVAMWAKDVLLGAGQSVLEDRTKGWMTKLLKDRRKPATPAAPTRAELIERVREYAIELDMKPARAELLAQAVVESLLEARDAERASNG</sequence>
<keyword evidence="2" id="KW-1185">Reference proteome</keyword>